<comment type="caution">
    <text evidence="1">The sequence shown here is derived from an EMBL/GenBank/DDBJ whole genome shotgun (WGS) entry which is preliminary data.</text>
</comment>
<proteinExistence type="predicted"/>
<name>A0ABS8UEW2_9GAMM</name>
<accession>A0ABS8UEW2</accession>
<evidence type="ECO:0000313" key="1">
    <source>
        <dbReference type="EMBL" id="MCD9097060.1"/>
    </source>
</evidence>
<evidence type="ECO:0000313" key="2">
    <source>
        <dbReference type="Proteomes" id="UP001430360"/>
    </source>
</evidence>
<organism evidence="1 2">
    <name type="scientific">Luteimonas fraxinea</name>
    <dbReference type="NCBI Taxonomy" id="2901869"/>
    <lineage>
        <taxon>Bacteria</taxon>
        <taxon>Pseudomonadati</taxon>
        <taxon>Pseudomonadota</taxon>
        <taxon>Gammaproteobacteria</taxon>
        <taxon>Lysobacterales</taxon>
        <taxon>Lysobacteraceae</taxon>
        <taxon>Luteimonas</taxon>
    </lineage>
</organism>
<keyword evidence="2" id="KW-1185">Reference proteome</keyword>
<dbReference type="Proteomes" id="UP001430360">
    <property type="component" value="Unassembled WGS sequence"/>
</dbReference>
<sequence length="62" mass="7240">MRSHSRQRDLVRHSDPAKLEAYKAAAEAALRNPFETPDACERRRQYYLAEAARLEQARRGVR</sequence>
<gene>
    <name evidence="1" type="ORF">LTT95_08920</name>
</gene>
<reference evidence="1" key="2">
    <citation type="journal article" date="2022" name="Syst. Appl. Microbiol.">
        <title>Physiological and genomic characterisation of Luteimonas fraxinea sp. nov., a bacterial species associated with trees tolerant to ash dieback.</title>
        <authorList>
            <person name="Ulrich K."/>
            <person name="Becker R."/>
            <person name="Behrendt U."/>
            <person name="Kube M."/>
            <person name="Schneck V."/>
            <person name="Ulrich A."/>
        </authorList>
    </citation>
    <scope>NUCLEOTIDE SEQUENCE</scope>
    <source>
        <strain evidence="1">A1P009</strain>
    </source>
</reference>
<reference evidence="1" key="1">
    <citation type="submission" date="2021-12" db="EMBL/GenBank/DDBJ databases">
        <authorList>
            <person name="Ulrich A."/>
        </authorList>
    </citation>
    <scope>NUCLEOTIDE SEQUENCE</scope>
    <source>
        <strain evidence="1">A1P009</strain>
    </source>
</reference>
<dbReference type="RefSeq" id="WP_232136001.1">
    <property type="nucleotide sequence ID" value="NZ_JAJQKU010000002.1"/>
</dbReference>
<protein>
    <submittedName>
        <fullName evidence="1">Uncharacterized protein</fullName>
    </submittedName>
</protein>
<dbReference type="EMBL" id="JAJQKU010000002">
    <property type="protein sequence ID" value="MCD9097060.1"/>
    <property type="molecule type" value="Genomic_DNA"/>
</dbReference>